<organism evidence="4 5">
    <name type="scientific">Rubricoccus marinus</name>
    <dbReference type="NCBI Taxonomy" id="716817"/>
    <lineage>
        <taxon>Bacteria</taxon>
        <taxon>Pseudomonadati</taxon>
        <taxon>Rhodothermota</taxon>
        <taxon>Rhodothermia</taxon>
        <taxon>Rhodothermales</taxon>
        <taxon>Rubricoccaceae</taxon>
        <taxon>Rubricoccus</taxon>
    </lineage>
</organism>
<dbReference type="NCBIfam" id="TIGR04183">
    <property type="entry name" value="Por_Secre_tail"/>
    <property type="match status" value="1"/>
</dbReference>
<keyword evidence="1" id="KW-0732">Signal</keyword>
<comment type="caution">
    <text evidence="4">The sequence shown here is derived from an EMBL/GenBank/DDBJ whole genome shotgun (WGS) entry which is preliminary data.</text>
</comment>
<dbReference type="SUPFAM" id="SSF51126">
    <property type="entry name" value="Pectin lyase-like"/>
    <property type="match status" value="4"/>
</dbReference>
<dbReference type="InterPro" id="IPR026444">
    <property type="entry name" value="Secre_tail"/>
</dbReference>
<reference evidence="4 5" key="1">
    <citation type="submission" date="2016-11" db="EMBL/GenBank/DDBJ databases">
        <title>Study of marine rhodopsin-containing bacteria.</title>
        <authorList>
            <person name="Yoshizawa S."/>
            <person name="Kumagai Y."/>
            <person name="Kogure K."/>
        </authorList>
    </citation>
    <scope>NUCLEOTIDE SEQUENCE [LARGE SCALE GENOMIC DNA]</scope>
    <source>
        <strain evidence="4 5">SG-29</strain>
    </source>
</reference>
<evidence type="ECO:0000313" key="5">
    <source>
        <dbReference type="Proteomes" id="UP000216446"/>
    </source>
</evidence>
<feature type="domain" description="Right handed beta helix" evidence="2">
    <location>
        <begin position="760"/>
        <end position="896"/>
    </location>
</feature>
<name>A0A259U398_9BACT</name>
<feature type="signal peptide" evidence="1">
    <location>
        <begin position="1"/>
        <end position="23"/>
    </location>
</feature>
<keyword evidence="5" id="KW-1185">Reference proteome</keyword>
<dbReference type="NCBIfam" id="NF041518">
    <property type="entry name" value="choice_anch_Q"/>
    <property type="match status" value="1"/>
</dbReference>
<evidence type="ECO:0000313" key="4">
    <source>
        <dbReference type="EMBL" id="OZC04284.1"/>
    </source>
</evidence>
<dbReference type="Pfam" id="PF18962">
    <property type="entry name" value="Por_Secre_tail"/>
    <property type="match status" value="1"/>
</dbReference>
<sequence length="1159" mass="115140">MRPLYSFLGVLVLLLVITPLASAATIIVTTLDDELNSDGDCSLREAIAAANTDALVDDCTAGSGNFDAIRFDQPAPLTIALTLGPLEITTDVVIHGGQQDDSTVTLRSDGTRRIFYITSGRLAISDLTLRDGRAVRGAAVYVSPGARFVCNRSIVRNNEATGTSSTDGGGAIYNDGGDVIVANSTLEQNAASGESGSGGAVFNNGGTLTVESSDFIRNTAMRAGGAIESAGASTTTMRFADFVRNEAQSNPGNGGAFHISSNGSATIREGVVSGNIASREGGGFWNGTGTMEIDDTRFENNEARGDEADDGGGAIFNNGGTLSISGVTATGNTASGASGSGGALMSVGGTMTVFSPTITGNRANRAGAGIESAGGMITIVRGTISENVIPAETASPGNGGGIHAGGGTLTIEGTTIADNQATEGGGVWSNGDLIIRASGGTSSIISGNVGRGDEATNGGGGVYVETGGDALIARSEIFSNAASGASGSGGGLFVARGAVATLDNVFVDNNAANRAGAGIENAGGEVLLIQTMLTSNAIPAATANPGNGGGLHSGGGTVTIRGGEIVANQATEGGGLWSSGVLVVELSGSGPSITQPDISANDARGAAADNGGGGVYMESGGEGFITGAVLLTNRALGASGSGGALFVAKGATLTVTDTELRENQANRAGAGIENAGGTVHLINTSVVSNVIPEESAAPGNGGGLHSGGGTVTVRAGFFANNHATEGGGLWTSGVLRILNPDDEPFPTVINTNYGRGDDATNGGGGIYAETGADVLIRNALITNNRASGAGGSGGGIFVADESVVQLQRVTVSDNRANRAGGGIEVADDGALAGKTALVLTDVTVSDNLIDDAAPGNGGGIHVGGSGVATIRTSTISGNTAREGAGVWVAGTGALDIALATVSGNDATENGGGIYDNGGASSADISLQSVTVVTNTSGGNGGGLYSQSDDGASFTFANSIIASNGAVSGGDCFGTFASGGFNLIGARGECSIVGAISTDVTDLDPMLENLADNGGPTRTHLPMDGSPAIDSGRSVFSLDQRGFLRNVGQADIGSVERGAQAVPNEEVPAFIETDFALLPTRPNPVRSQATIAYTVATAASVRVELYNVLGQLVQTVYDGIGEAGTEQTVPLNTSRLAPGVYVIRLQSQDQQATQRITIIR</sequence>
<dbReference type="InterPro" id="IPR012334">
    <property type="entry name" value="Pectin_lyas_fold"/>
</dbReference>
<proteinExistence type="predicted"/>
<protein>
    <recommendedName>
        <fullName evidence="6">Secretion system C-terminal sorting domain-containing protein</fullName>
    </recommendedName>
</protein>
<dbReference type="NCBIfam" id="TIGR04214">
    <property type="entry name" value="CSLREA_Nterm"/>
    <property type="match status" value="1"/>
</dbReference>
<evidence type="ECO:0000259" key="2">
    <source>
        <dbReference type="Pfam" id="PF13229"/>
    </source>
</evidence>
<dbReference type="PANTHER" id="PTHR11319">
    <property type="entry name" value="G PROTEIN-COUPLED RECEPTOR-RELATED"/>
    <property type="match status" value="1"/>
</dbReference>
<dbReference type="PANTHER" id="PTHR11319:SF35">
    <property type="entry name" value="OUTER MEMBRANE PROTEIN PMPC-RELATED"/>
    <property type="match status" value="1"/>
</dbReference>
<dbReference type="OrthoDB" id="1140572at2"/>
<evidence type="ECO:0000259" key="3">
    <source>
        <dbReference type="Pfam" id="PF18962"/>
    </source>
</evidence>
<dbReference type="Proteomes" id="UP000216446">
    <property type="component" value="Unassembled WGS sequence"/>
</dbReference>
<gene>
    <name evidence="4" type="ORF">BSZ36_15620</name>
</gene>
<feature type="chain" id="PRO_5012514526" description="Secretion system C-terminal sorting domain-containing protein" evidence="1">
    <location>
        <begin position="24"/>
        <end position="1159"/>
    </location>
</feature>
<feature type="domain" description="Secretion system C-terminal sorting" evidence="3">
    <location>
        <begin position="1081"/>
        <end position="1157"/>
    </location>
</feature>
<dbReference type="EMBL" id="MQWB01000001">
    <property type="protein sequence ID" value="OZC04284.1"/>
    <property type="molecule type" value="Genomic_DNA"/>
</dbReference>
<evidence type="ECO:0008006" key="6">
    <source>
        <dbReference type="Google" id="ProtNLM"/>
    </source>
</evidence>
<evidence type="ECO:0000256" key="1">
    <source>
        <dbReference type="SAM" id="SignalP"/>
    </source>
</evidence>
<dbReference type="SMART" id="SM00710">
    <property type="entry name" value="PbH1"/>
    <property type="match status" value="17"/>
</dbReference>
<dbReference type="InterPro" id="IPR039448">
    <property type="entry name" value="Beta_helix"/>
</dbReference>
<dbReference type="InterPro" id="IPR026457">
    <property type="entry name" value="CSLREA_Nterm"/>
</dbReference>
<dbReference type="InParanoid" id="A0A259U398"/>
<dbReference type="Gene3D" id="2.160.20.10">
    <property type="entry name" value="Single-stranded right-handed beta-helix, Pectin lyase-like"/>
    <property type="match status" value="2"/>
</dbReference>
<dbReference type="InterPro" id="IPR059226">
    <property type="entry name" value="Choice_anch_Q_dom"/>
</dbReference>
<dbReference type="AlphaFoldDB" id="A0A259U398"/>
<dbReference type="InterPro" id="IPR006626">
    <property type="entry name" value="PbH1"/>
</dbReference>
<dbReference type="Pfam" id="PF13229">
    <property type="entry name" value="Beta_helix"/>
    <property type="match status" value="1"/>
</dbReference>
<accession>A0A259U398</accession>
<dbReference type="RefSeq" id="WP_094550583.1">
    <property type="nucleotide sequence ID" value="NZ_MQWB01000001.1"/>
</dbReference>
<dbReference type="InterPro" id="IPR011050">
    <property type="entry name" value="Pectin_lyase_fold/virulence"/>
</dbReference>